<comment type="caution">
    <text evidence="7">The sequence shown here is derived from an EMBL/GenBank/DDBJ whole genome shotgun (WGS) entry which is preliminary data.</text>
</comment>
<dbReference type="GO" id="GO:0006567">
    <property type="term" value="P:L-threonine catabolic process"/>
    <property type="evidence" value="ECO:0007669"/>
    <property type="project" value="InterPro"/>
</dbReference>
<dbReference type="AlphaFoldDB" id="A0A6B2QZP1"/>
<name>A0A6B2QZP1_9BURK</name>
<dbReference type="Gene3D" id="3.40.50.1100">
    <property type="match status" value="2"/>
</dbReference>
<dbReference type="RefSeq" id="WP_163652527.1">
    <property type="nucleotide sequence ID" value="NZ_JAAGRN010000003.1"/>
</dbReference>
<dbReference type="PANTHER" id="PTHR48078:SF6">
    <property type="entry name" value="L-THREONINE DEHYDRATASE CATABOLIC TDCB"/>
    <property type="match status" value="1"/>
</dbReference>
<dbReference type="GO" id="GO:0009097">
    <property type="term" value="P:isoleucine biosynthetic process"/>
    <property type="evidence" value="ECO:0007669"/>
    <property type="project" value="TreeGrafter"/>
</dbReference>
<dbReference type="FunFam" id="3.40.50.1100:FF:000007">
    <property type="entry name" value="L-threonine dehydratase catabolic TdcB"/>
    <property type="match status" value="1"/>
</dbReference>
<dbReference type="GO" id="GO:0006565">
    <property type="term" value="P:L-serine catabolic process"/>
    <property type="evidence" value="ECO:0007669"/>
    <property type="project" value="TreeGrafter"/>
</dbReference>
<dbReference type="InterPro" id="IPR005789">
    <property type="entry name" value="Thr_deHydtase_catblc"/>
</dbReference>
<dbReference type="FunFam" id="3.40.50.1100:FF:000005">
    <property type="entry name" value="Threonine dehydratase catabolic"/>
    <property type="match status" value="1"/>
</dbReference>
<dbReference type="EC" id="4.3.1.19" evidence="7"/>
<evidence type="ECO:0000259" key="6">
    <source>
        <dbReference type="PROSITE" id="PS51671"/>
    </source>
</evidence>
<comment type="similarity">
    <text evidence="2">Belongs to the serine/threonine dehydratase family.</text>
</comment>
<dbReference type="GO" id="GO:0003941">
    <property type="term" value="F:L-serine ammonia-lyase activity"/>
    <property type="evidence" value="ECO:0007669"/>
    <property type="project" value="UniProtKB-EC"/>
</dbReference>
<dbReference type="CDD" id="cd04886">
    <property type="entry name" value="ACT_ThrD-II-like"/>
    <property type="match status" value="1"/>
</dbReference>
<comment type="catalytic activity">
    <reaction evidence="5">
        <text>L-serine = pyruvate + NH4(+)</text>
        <dbReference type="Rhea" id="RHEA:19169"/>
        <dbReference type="ChEBI" id="CHEBI:15361"/>
        <dbReference type="ChEBI" id="CHEBI:28938"/>
        <dbReference type="ChEBI" id="CHEBI:33384"/>
        <dbReference type="EC" id="4.3.1.17"/>
    </reaction>
</comment>
<feature type="domain" description="ACT" evidence="6">
    <location>
        <begin position="329"/>
        <end position="405"/>
    </location>
</feature>
<keyword evidence="4 7" id="KW-0456">Lyase</keyword>
<dbReference type="SUPFAM" id="SSF53686">
    <property type="entry name" value="Tryptophan synthase beta subunit-like PLP-dependent enzymes"/>
    <property type="match status" value="1"/>
</dbReference>
<dbReference type="InterPro" id="IPR050147">
    <property type="entry name" value="Ser/Thr_Dehydratase"/>
</dbReference>
<dbReference type="InterPro" id="IPR044561">
    <property type="entry name" value="ACT_ThrD-II-like"/>
</dbReference>
<evidence type="ECO:0000256" key="1">
    <source>
        <dbReference type="ARBA" id="ARBA00001933"/>
    </source>
</evidence>
<dbReference type="Pfam" id="PF00291">
    <property type="entry name" value="PALP"/>
    <property type="match status" value="1"/>
</dbReference>
<organism evidence="7">
    <name type="scientific">Sheuella amnicola</name>
    <dbReference type="NCBI Taxonomy" id="2707330"/>
    <lineage>
        <taxon>Bacteria</taxon>
        <taxon>Pseudomonadati</taxon>
        <taxon>Pseudomonadota</taxon>
        <taxon>Betaproteobacteria</taxon>
        <taxon>Burkholderiales</taxon>
        <taxon>Alcaligenaceae</taxon>
        <taxon>Sheuella</taxon>
    </lineage>
</organism>
<protein>
    <submittedName>
        <fullName evidence="7">Threonine ammonia-lyase</fullName>
        <ecNumber evidence="7">4.3.1.19</ecNumber>
    </submittedName>
</protein>
<dbReference type="Gene3D" id="3.30.70.260">
    <property type="match status" value="1"/>
</dbReference>
<sequence>MIQLSDIQNAQSALVGQIVRTPFTHSRTLSEILGSEIWLKFENLQFTASFKERGAFNRMRALTPEQRSRGVITMSAGNHAQGVAYHAQRMKIPAVIVMPKFTPTVKVANTKRLGAEVVLHGETFDDARARALELVEARGLTLIHPYDDDAIIAGQGTIGLEMLADNPDLDMLVVPIGGGGLISGIATAAKALRPDIKVIGVQTEAFPHMAAAIRGQKVKGLTRTIAEGIAVKTPGVKTLEIIKDKVDDIVLVSEHDIEHAIVMLLEIEKSVVEGAGAAGLAALLHAQAADDFRFEGKKVGIVLCGGNIDPLMLGGLIERGMVRAGRLARIRVSIRDLPGALSQMTQLVADAGANITQVHHQRAFTSLPAQDVEVDLVLQTRGHQHVEEILQMLRKAGFESHRGEH</sequence>
<keyword evidence="3" id="KW-0663">Pyridoxal phosphate</keyword>
<dbReference type="InterPro" id="IPR036052">
    <property type="entry name" value="TrpB-like_PALP_sf"/>
</dbReference>
<dbReference type="NCBIfam" id="NF005600">
    <property type="entry name" value="PRK07334.1"/>
    <property type="match status" value="1"/>
</dbReference>
<evidence type="ECO:0000313" key="7">
    <source>
        <dbReference type="EMBL" id="NDY82774.1"/>
    </source>
</evidence>
<comment type="cofactor">
    <cofactor evidence="1">
        <name>pyridoxal 5'-phosphate</name>
        <dbReference type="ChEBI" id="CHEBI:597326"/>
    </cofactor>
</comment>
<dbReference type="CDD" id="cd01562">
    <property type="entry name" value="Thr-dehyd"/>
    <property type="match status" value="1"/>
</dbReference>
<accession>A0A6B2QZP1</accession>
<proteinExistence type="inferred from homology"/>
<dbReference type="NCBIfam" id="TIGR01127">
    <property type="entry name" value="ilvA_1Cterm"/>
    <property type="match status" value="1"/>
</dbReference>
<dbReference type="EMBL" id="JAAGRN010000003">
    <property type="protein sequence ID" value="NDY82774.1"/>
    <property type="molecule type" value="Genomic_DNA"/>
</dbReference>
<reference evidence="7" key="1">
    <citation type="submission" date="2020-02" db="EMBL/GenBank/DDBJ databases">
        <authorList>
            <person name="Chen W.-M."/>
        </authorList>
    </citation>
    <scope>NUCLEOTIDE SEQUENCE</scope>
    <source>
        <strain evidence="7">NBD-18</strain>
    </source>
</reference>
<dbReference type="GO" id="GO:0030170">
    <property type="term" value="F:pyridoxal phosphate binding"/>
    <property type="evidence" value="ECO:0007669"/>
    <property type="project" value="UniProtKB-ARBA"/>
</dbReference>
<dbReference type="PANTHER" id="PTHR48078">
    <property type="entry name" value="THREONINE DEHYDRATASE, MITOCHONDRIAL-RELATED"/>
    <property type="match status" value="1"/>
</dbReference>
<dbReference type="InterPro" id="IPR001926">
    <property type="entry name" value="TrpB-like_PALP"/>
</dbReference>
<dbReference type="PROSITE" id="PS51671">
    <property type="entry name" value="ACT"/>
    <property type="match status" value="1"/>
</dbReference>
<evidence type="ECO:0000256" key="4">
    <source>
        <dbReference type="ARBA" id="ARBA00023239"/>
    </source>
</evidence>
<evidence type="ECO:0000256" key="3">
    <source>
        <dbReference type="ARBA" id="ARBA00022898"/>
    </source>
</evidence>
<gene>
    <name evidence="7" type="ORF">G3I67_05960</name>
</gene>
<dbReference type="GO" id="GO:0004794">
    <property type="term" value="F:threonine deaminase activity"/>
    <property type="evidence" value="ECO:0007669"/>
    <property type="project" value="UniProtKB-EC"/>
</dbReference>
<evidence type="ECO:0000256" key="2">
    <source>
        <dbReference type="ARBA" id="ARBA00010869"/>
    </source>
</evidence>
<dbReference type="InterPro" id="IPR002912">
    <property type="entry name" value="ACT_dom"/>
</dbReference>
<evidence type="ECO:0000256" key="5">
    <source>
        <dbReference type="ARBA" id="ARBA00049406"/>
    </source>
</evidence>